<evidence type="ECO:0000313" key="3">
    <source>
        <dbReference type="Proteomes" id="UP000199225"/>
    </source>
</evidence>
<dbReference type="RefSeq" id="WP_093192285.1">
    <property type="nucleotide sequence ID" value="NZ_FNEV01000002.1"/>
</dbReference>
<keyword evidence="1" id="KW-1133">Transmembrane helix</keyword>
<keyword evidence="1" id="KW-0472">Membrane</keyword>
<dbReference type="EMBL" id="FNEV01000002">
    <property type="protein sequence ID" value="SDJ11184.1"/>
    <property type="molecule type" value="Genomic_DNA"/>
</dbReference>
<accession>A0A1G8R2G6</accession>
<proteinExistence type="predicted"/>
<name>A0A1G8R2G6_9BACI</name>
<organism evidence="2 3">
    <name type="scientific">Salimicrobium halophilum</name>
    <dbReference type="NCBI Taxonomy" id="86666"/>
    <lineage>
        <taxon>Bacteria</taxon>
        <taxon>Bacillati</taxon>
        <taxon>Bacillota</taxon>
        <taxon>Bacilli</taxon>
        <taxon>Bacillales</taxon>
        <taxon>Bacillaceae</taxon>
        <taxon>Salimicrobium</taxon>
    </lineage>
</organism>
<keyword evidence="3" id="KW-1185">Reference proteome</keyword>
<feature type="transmembrane region" description="Helical" evidence="1">
    <location>
        <begin position="7"/>
        <end position="28"/>
    </location>
</feature>
<evidence type="ECO:0000256" key="1">
    <source>
        <dbReference type="SAM" id="Phobius"/>
    </source>
</evidence>
<dbReference type="AlphaFoldDB" id="A0A1G8R2G6"/>
<keyword evidence="1" id="KW-0812">Transmembrane</keyword>
<sequence>MKTIKKWGIIAFGVLLIPIVFMMINTYVNPDVEGGVSEIIERPEVLQEDWYGRSGLIFFTGFEKQEKIFCQGHAIKQGLRTEVRRESCVPADHIYTGEGTYGVTSFNGQTLLRGFTAADRTVTVPGEDVFEKTEGKVKSWYAFVNRSEEVVPIIE</sequence>
<dbReference type="Proteomes" id="UP000199225">
    <property type="component" value="Unassembled WGS sequence"/>
</dbReference>
<dbReference type="STRING" id="86666.SAMN04490247_0781"/>
<protein>
    <submittedName>
        <fullName evidence="2">Uncharacterized protein</fullName>
    </submittedName>
</protein>
<gene>
    <name evidence="2" type="ORF">SAMN04490247_0781</name>
</gene>
<reference evidence="3" key="1">
    <citation type="submission" date="2016-10" db="EMBL/GenBank/DDBJ databases">
        <authorList>
            <person name="Varghese N."/>
            <person name="Submissions S."/>
        </authorList>
    </citation>
    <scope>NUCLEOTIDE SEQUENCE [LARGE SCALE GENOMIC DNA]</scope>
    <source>
        <strain evidence="3">DSM 4771</strain>
    </source>
</reference>
<evidence type="ECO:0000313" key="2">
    <source>
        <dbReference type="EMBL" id="SDJ11184.1"/>
    </source>
</evidence>